<sequence length="261" mass="29825">MKKFLLGSIFCLALLTHTADAQEYHSRWIFISEFSPSFPTDKAKILENPYQSQSLEWRNSLGMRIFGEMFIGFNVTFRSYNQKETAIYPDNEPSGITSTYNYNLENKLFGMGPFLTKFFEVSPNFYLTATVLANLEQGRGKQSILKDTNCQNCFENTANVNFTGESNVILNREFKELVLYGNAEVGLIYLINPSLAVNANLMLFRYERNSSRSGKSRVDDSRGAEVDRKVNVSNRGISHVMERPILRIGIVIPLGLWESRY</sequence>
<feature type="chain" id="PRO_5046724960" description="Outer membrane protein beta-barrel domain-containing protein" evidence="1">
    <location>
        <begin position="22"/>
        <end position="261"/>
    </location>
</feature>
<feature type="signal peptide" evidence="1">
    <location>
        <begin position="1"/>
        <end position="21"/>
    </location>
</feature>
<reference evidence="2 3" key="1">
    <citation type="submission" date="2016-10" db="EMBL/GenBank/DDBJ databases">
        <authorList>
            <person name="Varghese N."/>
            <person name="Submissions S."/>
        </authorList>
    </citation>
    <scope>NUCLEOTIDE SEQUENCE [LARGE SCALE GENOMIC DNA]</scope>
    <source>
        <strain evidence="2 3">DSM 17997</strain>
    </source>
</reference>
<gene>
    <name evidence="2" type="ORF">SAMN05444412_109160</name>
</gene>
<proteinExistence type="predicted"/>
<keyword evidence="3" id="KW-1185">Reference proteome</keyword>
<organism evidence="2 3">
    <name type="scientific">Rhodonellum ikkaensis</name>
    <dbReference type="NCBI Taxonomy" id="336829"/>
    <lineage>
        <taxon>Bacteria</taxon>
        <taxon>Pseudomonadati</taxon>
        <taxon>Bacteroidota</taxon>
        <taxon>Cytophagia</taxon>
        <taxon>Cytophagales</taxon>
        <taxon>Cytophagaceae</taxon>
        <taxon>Rhodonellum</taxon>
    </lineage>
</organism>
<comment type="caution">
    <text evidence="2">The sequence shown here is derived from an EMBL/GenBank/DDBJ whole genome shotgun (WGS) entry which is preliminary data.</text>
</comment>
<accession>A0A1H3RVY2</accession>
<name>A0A1H3RVY2_9BACT</name>
<dbReference type="RefSeq" id="WP_019598313.1">
    <property type="nucleotide sequence ID" value="NZ_FNQC01000009.1"/>
</dbReference>
<protein>
    <recommendedName>
        <fullName evidence="4">Outer membrane protein beta-barrel domain-containing protein</fullName>
    </recommendedName>
</protein>
<keyword evidence="1" id="KW-0732">Signal</keyword>
<evidence type="ECO:0008006" key="4">
    <source>
        <dbReference type="Google" id="ProtNLM"/>
    </source>
</evidence>
<dbReference type="EMBL" id="FNQC01000009">
    <property type="protein sequence ID" value="SDZ29800.1"/>
    <property type="molecule type" value="Genomic_DNA"/>
</dbReference>
<evidence type="ECO:0000256" key="1">
    <source>
        <dbReference type="SAM" id="SignalP"/>
    </source>
</evidence>
<evidence type="ECO:0000313" key="3">
    <source>
        <dbReference type="Proteomes" id="UP000199663"/>
    </source>
</evidence>
<evidence type="ECO:0000313" key="2">
    <source>
        <dbReference type="EMBL" id="SDZ29800.1"/>
    </source>
</evidence>
<dbReference type="Proteomes" id="UP000199663">
    <property type="component" value="Unassembled WGS sequence"/>
</dbReference>